<gene>
    <name evidence="4" type="ORF">SAMN04487849_11528</name>
</gene>
<keyword evidence="1" id="KW-1133">Transmembrane helix</keyword>
<feature type="transmembrane region" description="Helical" evidence="1">
    <location>
        <begin position="194"/>
        <end position="214"/>
    </location>
</feature>
<protein>
    <submittedName>
        <fullName evidence="4">Excalibur calcium-binding domain-containing protein</fullName>
    </submittedName>
</protein>
<comment type="caution">
    <text evidence="4">The sequence shown here is derived from an EMBL/GenBank/DDBJ whole genome shotgun (WGS) entry which is preliminary data.</text>
</comment>
<keyword evidence="2" id="KW-0732">Signal</keyword>
<evidence type="ECO:0000256" key="1">
    <source>
        <dbReference type="SAM" id="Phobius"/>
    </source>
</evidence>
<evidence type="ECO:0000313" key="4">
    <source>
        <dbReference type="EMBL" id="SHL85573.1"/>
    </source>
</evidence>
<proteinExistence type="predicted"/>
<feature type="domain" description="Excalibur calcium-binding" evidence="3">
    <location>
        <begin position="29"/>
        <end position="65"/>
    </location>
</feature>
<feature type="signal peptide" evidence="2">
    <location>
        <begin position="1"/>
        <end position="26"/>
    </location>
</feature>
<dbReference type="Pfam" id="PF05901">
    <property type="entry name" value="Excalibur"/>
    <property type="match status" value="2"/>
</dbReference>
<organism evidence="4 5">
    <name type="scientific">Micrococcus luteus</name>
    <name type="common">Micrococcus lysodeikticus</name>
    <dbReference type="NCBI Taxonomy" id="1270"/>
    <lineage>
        <taxon>Bacteria</taxon>
        <taxon>Bacillati</taxon>
        <taxon>Actinomycetota</taxon>
        <taxon>Actinomycetes</taxon>
        <taxon>Micrococcales</taxon>
        <taxon>Micrococcaceae</taxon>
        <taxon>Micrococcus</taxon>
    </lineage>
</organism>
<keyword evidence="1" id="KW-0472">Membrane</keyword>
<dbReference type="Proteomes" id="UP000184253">
    <property type="component" value="Unassembled WGS sequence"/>
</dbReference>
<accession>A0ABD7MAH8</accession>
<dbReference type="SMART" id="SM00894">
    <property type="entry name" value="Excalibur"/>
    <property type="match status" value="2"/>
</dbReference>
<evidence type="ECO:0000259" key="3">
    <source>
        <dbReference type="SMART" id="SM00894"/>
    </source>
</evidence>
<feature type="domain" description="Excalibur calcium-binding" evidence="3">
    <location>
        <begin position="102"/>
        <end position="138"/>
    </location>
</feature>
<sequence length="220" mass="22838">MKKIVTGATLTAALGLSLFAAAPATAVEAPRNCSDVYEMGFYNVPRGHEWYKPKMDGGGDGLACENSDGKYKGLTRLDKPAVNDSTDYHDPTDQALPDAAYTYPDCKDAYAAGVFNIPATHPDYHDDLDSDQDGVGCEYNVEYGVIVEGREQAAAAEIKAIKTGAVVETEDESQVSVVPVGPAETGVAPAADPAAAFAVGALGLAGVAGAAVLVRRRAQA</sequence>
<dbReference type="AlphaFoldDB" id="A0ABD7MAH8"/>
<keyword evidence="1" id="KW-0812">Transmembrane</keyword>
<feature type="chain" id="PRO_5044779010" evidence="2">
    <location>
        <begin position="27"/>
        <end position="220"/>
    </location>
</feature>
<reference evidence="4 5" key="1">
    <citation type="submission" date="2016-11" db="EMBL/GenBank/DDBJ databases">
        <authorList>
            <person name="Varghese N."/>
            <person name="Submissions S."/>
        </authorList>
    </citation>
    <scope>NUCLEOTIDE SEQUENCE [LARGE SCALE GENOMIC DNA]</scope>
    <source>
        <strain evidence="4 5">VTM4R57</strain>
    </source>
</reference>
<name>A0ABD7MAH8_MICLU</name>
<dbReference type="RefSeq" id="WP_073117330.1">
    <property type="nucleotide sequence ID" value="NZ_FRCE01000015.1"/>
</dbReference>
<evidence type="ECO:0000313" key="5">
    <source>
        <dbReference type="Proteomes" id="UP000184253"/>
    </source>
</evidence>
<dbReference type="InterPro" id="IPR008613">
    <property type="entry name" value="Excalibur_Ca-bd_domain"/>
</dbReference>
<evidence type="ECO:0000256" key="2">
    <source>
        <dbReference type="SAM" id="SignalP"/>
    </source>
</evidence>
<dbReference type="EMBL" id="FRCE01000015">
    <property type="protein sequence ID" value="SHL85573.1"/>
    <property type="molecule type" value="Genomic_DNA"/>
</dbReference>